<reference evidence="1" key="1">
    <citation type="journal article" date="2019" name="Sci. Rep.">
        <title>Draft genome of Tanacetum cinerariifolium, the natural source of mosquito coil.</title>
        <authorList>
            <person name="Yamashiro T."/>
            <person name="Shiraishi A."/>
            <person name="Satake H."/>
            <person name="Nakayama K."/>
        </authorList>
    </citation>
    <scope>NUCLEOTIDE SEQUENCE</scope>
</reference>
<name>A0A699X4Q0_TANCI</name>
<protein>
    <submittedName>
        <fullName evidence="1">Uncharacterized protein</fullName>
    </submittedName>
</protein>
<organism evidence="1">
    <name type="scientific">Tanacetum cinerariifolium</name>
    <name type="common">Dalmatian daisy</name>
    <name type="synonym">Chrysanthemum cinerariifolium</name>
    <dbReference type="NCBI Taxonomy" id="118510"/>
    <lineage>
        <taxon>Eukaryota</taxon>
        <taxon>Viridiplantae</taxon>
        <taxon>Streptophyta</taxon>
        <taxon>Embryophyta</taxon>
        <taxon>Tracheophyta</taxon>
        <taxon>Spermatophyta</taxon>
        <taxon>Magnoliopsida</taxon>
        <taxon>eudicotyledons</taxon>
        <taxon>Gunneridae</taxon>
        <taxon>Pentapetalae</taxon>
        <taxon>asterids</taxon>
        <taxon>campanulids</taxon>
        <taxon>Asterales</taxon>
        <taxon>Asteraceae</taxon>
        <taxon>Asteroideae</taxon>
        <taxon>Anthemideae</taxon>
        <taxon>Anthemidinae</taxon>
        <taxon>Tanacetum</taxon>
    </lineage>
</organism>
<sequence>AFHHIQGLFVRRKTQAVRAFHVVDDPGDLAALTIDPVHSVRLRRCDLVPFVVVAGLERRIGEPDRVISLADDVVRRVERLTVEAVRQHGDLAVGLSAGDPTTFAG</sequence>
<dbReference type="EMBL" id="BKCJ011787615">
    <property type="protein sequence ID" value="GFD52886.1"/>
    <property type="molecule type" value="Genomic_DNA"/>
</dbReference>
<feature type="non-terminal residue" evidence="1">
    <location>
        <position position="1"/>
    </location>
</feature>
<dbReference type="AlphaFoldDB" id="A0A699X4Q0"/>
<accession>A0A699X4Q0</accession>
<evidence type="ECO:0000313" key="1">
    <source>
        <dbReference type="EMBL" id="GFD52886.1"/>
    </source>
</evidence>
<gene>
    <name evidence="1" type="ORF">Tci_924855</name>
</gene>
<comment type="caution">
    <text evidence="1">The sequence shown here is derived from an EMBL/GenBank/DDBJ whole genome shotgun (WGS) entry which is preliminary data.</text>
</comment>
<feature type="non-terminal residue" evidence="1">
    <location>
        <position position="105"/>
    </location>
</feature>
<proteinExistence type="predicted"/>